<sequence length="818" mass="91443">MDKKALSESDICDKFIRPAMVKAGWNGMDQIFREYPLRAGRVVVRGKQSYRDQGSVLKADFALFYKANIPLAVVEAKDNKQAVGAGMAQALNYADLLNVPFSFTSNGDGFVFRDATLASGVLEQNLTLDEFPSPQELWSRYCSWKGWSADESRVVGFDYAPHKSPRYYQLNAVNRAVEAIAAGQDRVLLVMATGTGKTYTAFQIIWRLWKSGAKKRILFLADRNILIDQTMVNDFRPFKGAMAKLSPNAKGVERVDAQGQLSIEDVDLAVNKTTKRVDKSYEIYLSLYQAVTGTEEQRNIYKQFSPDFFDLIVVDECHRGSASEDSAWRDILTYFKGATQIGLTATPKETKDVSNTDYFGEPVYTYSLKQGIEDGYLAPYKVIRVDLDKDTFGWRPTAGMTDKHGHAIEDRIYTGADMNRKLVLEQRDVTVAAKITEYLKGTDRYAKTIVFCEDIDHAARMRQALANANADICATQPRYVVQITGDNQEGKLELDNFIDPEKPYPVIATTSKLMSTGVDAQTCKLIVLDQGIKSMTLFKQIIGRGTRLREDLGKTWFTILDFKRATELFADKDFDGEPVQVYEPGADAPVAPPEPAPGDAPAGAGDPLAGMDALKPLGPFAGTPSDGPKKYVLGSNVTVVVARERVQYLDANGKLITESLRDYTRINLRKRYDSLDQFLQAWDQADRKAAMLQELEGQGVLLEALADEVGKDLDPFDLLLHVAYDQPRLTRRERARRVQKRNVFTQYGPVARKVMDALLDKYADEGITTVESNDVFKLQPFTELGTPTELVRSFGGRPQYLSALQNLARELYAMQPST</sequence>
<evidence type="ECO:0000256" key="1">
    <source>
        <dbReference type="SAM" id="MobiDB-lite"/>
    </source>
</evidence>
<organism evidence="3 4">
    <name type="scientific">Variovorax rhizosphaerae</name>
    <dbReference type="NCBI Taxonomy" id="1836200"/>
    <lineage>
        <taxon>Bacteria</taxon>
        <taxon>Pseudomonadati</taxon>
        <taxon>Pseudomonadota</taxon>
        <taxon>Betaproteobacteria</taxon>
        <taxon>Burkholderiales</taxon>
        <taxon>Comamonadaceae</taxon>
        <taxon>Variovorax</taxon>
    </lineage>
</organism>
<dbReference type="PROSITE" id="PS51192">
    <property type="entry name" value="HELICASE_ATP_BIND_1"/>
    <property type="match status" value="1"/>
</dbReference>
<dbReference type="InterPro" id="IPR006935">
    <property type="entry name" value="Helicase/UvrB_N"/>
</dbReference>
<keyword evidence="4" id="KW-1185">Reference proteome</keyword>
<dbReference type="CDD" id="cd18799">
    <property type="entry name" value="SF2_C_EcoAI-like"/>
    <property type="match status" value="1"/>
</dbReference>
<dbReference type="Proteomes" id="UP001385892">
    <property type="component" value="Unassembled WGS sequence"/>
</dbReference>
<keyword evidence="3" id="KW-0067">ATP-binding</keyword>
<dbReference type="Gene3D" id="3.90.1570.30">
    <property type="match status" value="1"/>
</dbReference>
<dbReference type="InterPro" id="IPR050742">
    <property type="entry name" value="Helicase_Restrict-Modif_Enz"/>
</dbReference>
<evidence type="ECO:0000313" key="4">
    <source>
        <dbReference type="Proteomes" id="UP001385892"/>
    </source>
</evidence>
<dbReference type="SMART" id="SM00487">
    <property type="entry name" value="DEXDc"/>
    <property type="match status" value="1"/>
</dbReference>
<keyword evidence="3" id="KW-0347">Helicase</keyword>
<protein>
    <submittedName>
        <fullName evidence="3">DEAD/DEAH box helicase family protein</fullName>
    </submittedName>
</protein>
<dbReference type="NCBIfam" id="NF046051">
    <property type="entry name" value="restrict_EcoAI"/>
    <property type="match status" value="1"/>
</dbReference>
<keyword evidence="3" id="KW-0547">Nucleotide-binding</keyword>
<reference evidence="3 4" key="1">
    <citation type="submission" date="2024-03" db="EMBL/GenBank/DDBJ databases">
        <title>Novel species of the genus Variovorax.</title>
        <authorList>
            <person name="Liu Q."/>
            <person name="Xin Y.-H."/>
        </authorList>
    </citation>
    <scope>NUCLEOTIDE SEQUENCE [LARGE SCALE GENOMIC DNA]</scope>
    <source>
        <strain evidence="3 4">KACC 18900</strain>
    </source>
</reference>
<feature type="region of interest" description="Disordered" evidence="1">
    <location>
        <begin position="584"/>
        <end position="605"/>
    </location>
</feature>
<proteinExistence type="predicted"/>
<evidence type="ECO:0000259" key="2">
    <source>
        <dbReference type="PROSITE" id="PS51192"/>
    </source>
</evidence>
<name>A0ABU8WUA4_9BURK</name>
<dbReference type="PANTHER" id="PTHR47396">
    <property type="entry name" value="TYPE I RESTRICTION ENZYME ECOKI R PROTEIN"/>
    <property type="match status" value="1"/>
</dbReference>
<dbReference type="RefSeq" id="WP_340345733.1">
    <property type="nucleotide sequence ID" value="NZ_JBBKZT010000015.1"/>
</dbReference>
<dbReference type="GO" id="GO:0004386">
    <property type="term" value="F:helicase activity"/>
    <property type="evidence" value="ECO:0007669"/>
    <property type="project" value="UniProtKB-KW"/>
</dbReference>
<dbReference type="InterPro" id="IPR014001">
    <property type="entry name" value="Helicase_ATP-bd"/>
</dbReference>
<dbReference type="PANTHER" id="PTHR47396:SF1">
    <property type="entry name" value="ATP-DEPENDENT HELICASE IRC3-RELATED"/>
    <property type="match status" value="1"/>
</dbReference>
<dbReference type="Pfam" id="PF08463">
    <property type="entry name" value="EcoEI_R_C"/>
    <property type="match status" value="1"/>
</dbReference>
<dbReference type="InterPro" id="IPR013670">
    <property type="entry name" value="EcoEI_R_C_dom"/>
</dbReference>
<feature type="domain" description="Helicase ATP-binding" evidence="2">
    <location>
        <begin position="178"/>
        <end position="365"/>
    </location>
</feature>
<keyword evidence="3" id="KW-0378">Hydrolase</keyword>
<dbReference type="CDD" id="cd18032">
    <property type="entry name" value="DEXHc_RE_I_III_res"/>
    <property type="match status" value="1"/>
</dbReference>
<dbReference type="InterPro" id="IPR027417">
    <property type="entry name" value="P-loop_NTPase"/>
</dbReference>
<evidence type="ECO:0000313" key="3">
    <source>
        <dbReference type="EMBL" id="MEJ8850400.1"/>
    </source>
</evidence>
<accession>A0ABU8WUA4</accession>
<dbReference type="Pfam" id="PF04851">
    <property type="entry name" value="ResIII"/>
    <property type="match status" value="1"/>
</dbReference>
<dbReference type="Gene3D" id="3.40.50.300">
    <property type="entry name" value="P-loop containing nucleotide triphosphate hydrolases"/>
    <property type="match status" value="2"/>
</dbReference>
<gene>
    <name evidence="3" type="ORF">WKW82_27440</name>
</gene>
<dbReference type="SUPFAM" id="SSF52540">
    <property type="entry name" value="P-loop containing nucleoside triphosphate hydrolases"/>
    <property type="match status" value="2"/>
</dbReference>
<comment type="caution">
    <text evidence="3">The sequence shown here is derived from an EMBL/GenBank/DDBJ whole genome shotgun (WGS) entry which is preliminary data.</text>
</comment>
<dbReference type="EMBL" id="JBBKZT010000015">
    <property type="protein sequence ID" value="MEJ8850400.1"/>
    <property type="molecule type" value="Genomic_DNA"/>
</dbReference>